<gene>
    <name evidence="2" type="ORF">PIB30_060495</name>
</gene>
<feature type="region of interest" description="Disordered" evidence="1">
    <location>
        <begin position="148"/>
        <end position="202"/>
    </location>
</feature>
<evidence type="ECO:0000256" key="1">
    <source>
        <dbReference type="SAM" id="MobiDB-lite"/>
    </source>
</evidence>
<organism evidence="2 3">
    <name type="scientific">Stylosanthes scabra</name>
    <dbReference type="NCBI Taxonomy" id="79078"/>
    <lineage>
        <taxon>Eukaryota</taxon>
        <taxon>Viridiplantae</taxon>
        <taxon>Streptophyta</taxon>
        <taxon>Embryophyta</taxon>
        <taxon>Tracheophyta</taxon>
        <taxon>Spermatophyta</taxon>
        <taxon>Magnoliopsida</taxon>
        <taxon>eudicotyledons</taxon>
        <taxon>Gunneridae</taxon>
        <taxon>Pentapetalae</taxon>
        <taxon>rosids</taxon>
        <taxon>fabids</taxon>
        <taxon>Fabales</taxon>
        <taxon>Fabaceae</taxon>
        <taxon>Papilionoideae</taxon>
        <taxon>50 kb inversion clade</taxon>
        <taxon>dalbergioids sensu lato</taxon>
        <taxon>Dalbergieae</taxon>
        <taxon>Pterocarpus clade</taxon>
        <taxon>Stylosanthes</taxon>
    </lineage>
</organism>
<protein>
    <submittedName>
        <fullName evidence="2">Uncharacterized protein</fullName>
    </submittedName>
</protein>
<evidence type="ECO:0000313" key="3">
    <source>
        <dbReference type="Proteomes" id="UP001341840"/>
    </source>
</evidence>
<proteinExistence type="predicted"/>
<feature type="non-terminal residue" evidence="2">
    <location>
        <position position="1"/>
    </location>
</feature>
<name>A0ABU6VIS7_9FABA</name>
<sequence>YTPPPVPGEEDRTPILGHLVIGLQGGGVRFAVVILRSPQPHLSSLLSANQVKGVLRPQSVSPVSLLSANQFQRHKDEDNSYAMRIYHGCDDRSATVVLQRPPPEPPDLNSVTVGEGEPALSMVTTESGSCRTEDLLDTVTGIYNDAQDGAVTKGNVDSTEVEPAEAGNGVDDGTESSSEVGASAKKKRRRITAGLDGTPRVTGGGLRAQELCCVSPIVSKPPPLMAAVLSWW</sequence>
<keyword evidence="3" id="KW-1185">Reference proteome</keyword>
<reference evidence="2 3" key="1">
    <citation type="journal article" date="2023" name="Plants (Basel)">
        <title>Bridging the Gap: Combining Genomics and Transcriptomics Approaches to Understand Stylosanthes scabra, an Orphan Legume from the Brazilian Caatinga.</title>
        <authorList>
            <person name="Ferreira-Neto J.R.C."/>
            <person name="da Silva M.D."/>
            <person name="Binneck E."/>
            <person name="de Melo N.F."/>
            <person name="da Silva R.H."/>
            <person name="de Melo A.L.T.M."/>
            <person name="Pandolfi V."/>
            <person name="Bustamante F.O."/>
            <person name="Brasileiro-Vidal A.C."/>
            <person name="Benko-Iseppon A.M."/>
        </authorList>
    </citation>
    <scope>NUCLEOTIDE SEQUENCE [LARGE SCALE GENOMIC DNA]</scope>
    <source>
        <tissue evidence="2">Leaves</tissue>
    </source>
</reference>
<accession>A0ABU6VIS7</accession>
<dbReference type="Proteomes" id="UP001341840">
    <property type="component" value="Unassembled WGS sequence"/>
</dbReference>
<comment type="caution">
    <text evidence="2">The sequence shown here is derived from an EMBL/GenBank/DDBJ whole genome shotgun (WGS) entry which is preliminary data.</text>
</comment>
<evidence type="ECO:0000313" key="2">
    <source>
        <dbReference type="EMBL" id="MED6173550.1"/>
    </source>
</evidence>
<dbReference type="EMBL" id="JASCZI010151570">
    <property type="protein sequence ID" value="MED6173550.1"/>
    <property type="molecule type" value="Genomic_DNA"/>
</dbReference>